<gene>
    <name evidence="10" type="ORF">KUA55_13235</name>
</gene>
<sequence length="269" mass="29121">MLNALIVAGVVFFCLSMNELIGFSLLWRPIVVSPLVGLLMGDLQTGLIVGASLETIFMGIINVGGASAAEPGLAAALATAFSIQNGSGVEAAIVLAIPIAILGQQVKTLIYIFWNGAFTEKFTKLAGENKQKEFVRLHFFVWFGWWFLYALVPFFAMYFGSTAVESALNAIPEVIMNGLNIAGGLLPAVGMAMLLKMLWSTEIAVYFFLGFVLIAYFELPLIAVAVIGFIIAIIFAQIDFHFNKISNRTAPAAVVEDDGLSQEEEDFFA</sequence>
<evidence type="ECO:0000256" key="5">
    <source>
        <dbReference type="ARBA" id="ARBA00022683"/>
    </source>
</evidence>
<accession>A0ABS6TFI0</accession>
<evidence type="ECO:0000256" key="9">
    <source>
        <dbReference type="SAM" id="Phobius"/>
    </source>
</evidence>
<dbReference type="Pfam" id="PF03609">
    <property type="entry name" value="EII-Sor"/>
    <property type="match status" value="1"/>
</dbReference>
<evidence type="ECO:0000256" key="2">
    <source>
        <dbReference type="ARBA" id="ARBA00022448"/>
    </source>
</evidence>
<feature type="transmembrane region" description="Helical" evidence="9">
    <location>
        <begin position="135"/>
        <end position="159"/>
    </location>
</feature>
<reference evidence="10 11" key="1">
    <citation type="submission" date="2021-06" db="EMBL/GenBank/DDBJ databases">
        <title>Enterococcus alishanensis sp. nov., a novel lactic acid bacterium isolated from fresh coffee beans.</title>
        <authorList>
            <person name="Chen Y.-S."/>
        </authorList>
    </citation>
    <scope>NUCLEOTIDE SEQUENCE [LARGE SCALE GENOMIC DNA]</scope>
    <source>
        <strain evidence="10 11">ALS3</strain>
    </source>
</reference>
<dbReference type="Proteomes" id="UP000774130">
    <property type="component" value="Unassembled WGS sequence"/>
</dbReference>
<evidence type="ECO:0000256" key="3">
    <source>
        <dbReference type="ARBA" id="ARBA00022475"/>
    </source>
</evidence>
<comment type="subcellular location">
    <subcellularLocation>
        <location evidence="1">Cell membrane</location>
        <topology evidence="1">Multi-pass membrane protein</topology>
    </subcellularLocation>
</comment>
<keyword evidence="2" id="KW-0813">Transport</keyword>
<dbReference type="PROSITE" id="PS51106">
    <property type="entry name" value="PTS_EIIC_TYPE_4"/>
    <property type="match status" value="1"/>
</dbReference>
<dbReference type="PANTHER" id="PTHR32502">
    <property type="entry name" value="N-ACETYLGALACTOSAMINE PERMEASE II COMPONENT-RELATED"/>
    <property type="match status" value="1"/>
</dbReference>
<comment type="caution">
    <text evidence="10">The sequence shown here is derived from an EMBL/GenBank/DDBJ whole genome shotgun (WGS) entry which is preliminary data.</text>
</comment>
<feature type="transmembrane region" description="Helical" evidence="9">
    <location>
        <begin position="179"/>
        <end position="199"/>
    </location>
</feature>
<keyword evidence="3" id="KW-1003">Cell membrane</keyword>
<dbReference type="InterPro" id="IPR050303">
    <property type="entry name" value="GatZ_KbaZ_carbometab"/>
</dbReference>
<keyword evidence="6 9" id="KW-0812">Transmembrane</keyword>
<keyword evidence="7 9" id="KW-1133">Transmembrane helix</keyword>
<dbReference type="InterPro" id="IPR004700">
    <property type="entry name" value="PTS_IIC_man"/>
</dbReference>
<evidence type="ECO:0000313" key="11">
    <source>
        <dbReference type="Proteomes" id="UP000774130"/>
    </source>
</evidence>
<evidence type="ECO:0000256" key="4">
    <source>
        <dbReference type="ARBA" id="ARBA00022597"/>
    </source>
</evidence>
<dbReference type="RefSeq" id="WP_218326856.1">
    <property type="nucleotide sequence ID" value="NZ_JAHUZB010000005.1"/>
</dbReference>
<keyword evidence="5" id="KW-0598">Phosphotransferase system</keyword>
<keyword evidence="11" id="KW-1185">Reference proteome</keyword>
<name>A0ABS6TFI0_9ENTE</name>
<evidence type="ECO:0000313" key="10">
    <source>
        <dbReference type="EMBL" id="MBV7391647.1"/>
    </source>
</evidence>
<protein>
    <submittedName>
        <fullName evidence="10">PTS sugar transporter subunit IIC</fullName>
    </submittedName>
</protein>
<keyword evidence="4 10" id="KW-0762">Sugar transport</keyword>
<evidence type="ECO:0000256" key="1">
    <source>
        <dbReference type="ARBA" id="ARBA00004651"/>
    </source>
</evidence>
<organism evidence="10 11">
    <name type="scientific">Enterococcus alishanensis</name>
    <dbReference type="NCBI Taxonomy" id="1303817"/>
    <lineage>
        <taxon>Bacteria</taxon>
        <taxon>Bacillati</taxon>
        <taxon>Bacillota</taxon>
        <taxon>Bacilli</taxon>
        <taxon>Lactobacillales</taxon>
        <taxon>Enterococcaceae</taxon>
        <taxon>Enterococcus</taxon>
    </lineage>
</organism>
<feature type="transmembrane region" description="Helical" evidence="9">
    <location>
        <begin position="91"/>
        <end position="114"/>
    </location>
</feature>
<dbReference type="PANTHER" id="PTHR32502:SF8">
    <property type="entry name" value="N-ACETYLGALACTOSAMINE PERMEASE IIC COMPONENT 1"/>
    <property type="match status" value="1"/>
</dbReference>
<evidence type="ECO:0000256" key="8">
    <source>
        <dbReference type="ARBA" id="ARBA00023136"/>
    </source>
</evidence>
<evidence type="ECO:0000256" key="6">
    <source>
        <dbReference type="ARBA" id="ARBA00022692"/>
    </source>
</evidence>
<evidence type="ECO:0000256" key="7">
    <source>
        <dbReference type="ARBA" id="ARBA00022989"/>
    </source>
</evidence>
<dbReference type="EMBL" id="JAHUZB010000005">
    <property type="protein sequence ID" value="MBV7391647.1"/>
    <property type="molecule type" value="Genomic_DNA"/>
</dbReference>
<keyword evidence="8 9" id="KW-0472">Membrane</keyword>
<feature type="transmembrane region" description="Helical" evidence="9">
    <location>
        <begin position="206"/>
        <end position="236"/>
    </location>
</feature>
<proteinExistence type="predicted"/>